<protein>
    <submittedName>
        <fullName evidence="1">Uncharacterized protein</fullName>
    </submittedName>
</protein>
<evidence type="ECO:0000313" key="1">
    <source>
        <dbReference type="EMBL" id="GAB88588.1"/>
    </source>
</evidence>
<dbReference type="EMBL" id="BAHC01000028">
    <property type="protein sequence ID" value="GAB88588.1"/>
    <property type="molecule type" value="Genomic_DNA"/>
</dbReference>
<gene>
    <name evidence="1" type="ORF">GORHZ_028_00520</name>
</gene>
<reference evidence="1 2" key="1">
    <citation type="submission" date="2012-08" db="EMBL/GenBank/DDBJ databases">
        <title>Whole genome shotgun sequence of Gordonia rhizosphera NBRC 16068.</title>
        <authorList>
            <person name="Takarada H."/>
            <person name="Isaki S."/>
            <person name="Hosoyama A."/>
            <person name="Tsuchikane K."/>
            <person name="Katsumata H."/>
            <person name="Baba S."/>
            <person name="Ohji S."/>
            <person name="Yamazaki S."/>
            <person name="Fujita N."/>
        </authorList>
    </citation>
    <scope>NUCLEOTIDE SEQUENCE [LARGE SCALE GENOMIC DNA]</scope>
    <source>
        <strain evidence="1 2">NBRC 16068</strain>
    </source>
</reference>
<keyword evidence="2" id="KW-1185">Reference proteome</keyword>
<evidence type="ECO:0000313" key="2">
    <source>
        <dbReference type="Proteomes" id="UP000008363"/>
    </source>
</evidence>
<sequence length="69" mass="7489">MNGNNVQLGIGTASAVTWAAHDRSWADPTRVRPMAFRPVTAAVTAADPAIAAARAPQRFPVQIRELRRH</sequence>
<proteinExistence type="predicted"/>
<dbReference type="STRING" id="1108045.GORHZ_028_00520"/>
<comment type="caution">
    <text evidence="1">The sequence shown here is derived from an EMBL/GenBank/DDBJ whole genome shotgun (WGS) entry which is preliminary data.</text>
</comment>
<dbReference type="AlphaFoldDB" id="K6UYP5"/>
<accession>K6UYP5</accession>
<organism evidence="1 2">
    <name type="scientific">Gordonia rhizosphera NBRC 16068</name>
    <dbReference type="NCBI Taxonomy" id="1108045"/>
    <lineage>
        <taxon>Bacteria</taxon>
        <taxon>Bacillati</taxon>
        <taxon>Actinomycetota</taxon>
        <taxon>Actinomycetes</taxon>
        <taxon>Mycobacteriales</taxon>
        <taxon>Gordoniaceae</taxon>
        <taxon>Gordonia</taxon>
    </lineage>
</organism>
<name>K6UYP5_9ACTN</name>
<dbReference type="Proteomes" id="UP000008363">
    <property type="component" value="Unassembled WGS sequence"/>
</dbReference>